<evidence type="ECO:0000313" key="3">
    <source>
        <dbReference type="Proteomes" id="UP000245910"/>
    </source>
</evidence>
<feature type="region of interest" description="Disordered" evidence="1">
    <location>
        <begin position="793"/>
        <end position="960"/>
    </location>
</feature>
<feature type="region of interest" description="Disordered" evidence="1">
    <location>
        <begin position="723"/>
        <end position="745"/>
    </location>
</feature>
<feature type="region of interest" description="Disordered" evidence="1">
    <location>
        <begin position="180"/>
        <end position="199"/>
    </location>
</feature>
<dbReference type="Proteomes" id="UP000245910">
    <property type="component" value="Chromosome IIII"/>
</dbReference>
<proteinExistence type="predicted"/>
<feature type="region of interest" description="Disordered" evidence="1">
    <location>
        <begin position="35"/>
        <end position="172"/>
    </location>
</feature>
<feature type="compositionally biased region" description="Basic residues" evidence="1">
    <location>
        <begin position="154"/>
        <end position="164"/>
    </location>
</feature>
<protein>
    <submittedName>
        <fullName evidence="2">Uncharacterized protein</fullName>
    </submittedName>
</protein>
<dbReference type="AlphaFoldDB" id="A0A2L2T6Q6"/>
<feature type="compositionally biased region" description="Polar residues" evidence="1">
    <location>
        <begin position="880"/>
        <end position="892"/>
    </location>
</feature>
<feature type="region of interest" description="Disordered" evidence="1">
    <location>
        <begin position="212"/>
        <end position="254"/>
    </location>
</feature>
<name>A0A2L2T6Q6_9HYPO</name>
<feature type="compositionally biased region" description="Basic and acidic residues" evidence="1">
    <location>
        <begin position="115"/>
        <end position="126"/>
    </location>
</feature>
<feature type="region of interest" description="Disordered" evidence="1">
    <location>
        <begin position="523"/>
        <end position="589"/>
    </location>
</feature>
<accession>A0A2L2T6Q6</accession>
<feature type="compositionally biased region" description="Pro residues" evidence="1">
    <location>
        <begin position="221"/>
        <end position="235"/>
    </location>
</feature>
<feature type="compositionally biased region" description="Pro residues" evidence="1">
    <location>
        <begin position="79"/>
        <end position="88"/>
    </location>
</feature>
<sequence length="1057" mass="118014">MEYFQFLNWGDTDNDTSDDGQLWFGPAVYHPAIREVDTSQDAHMQSKPEEKVIESTETQEPEQNPPMKNGKKRARSEPTLPPSIPQPQPDNRRPANPGTALPPSAPQTQPGDLSNDERTHHQDSLVRHCGLPPASSYAQRPKRSDAGDINPPVKRPRGRPRKHPQPGANLSTQINPQVLINANGNLPPPPPVPDASRWLNGHESQNMITNAQNTHRRPFSPTAPMPFMPPLPPGPFDLQRPGREQATGGLPPSASKLEQQRNLAFYSQGFQQRFDCSNPHLNPGAHGPGAPVRNGRPIDYRAVARMHYFMEMQEKAIERRIMEAEDTLRQVPEKHDDLTDEEVAMAKSLFRSDVEWNDLSWGVKWVILWILNKTDRFAKIVTLILHLGHRQVHEFIEQYIRQHLFWETWKENVERIPHAALLQYALEKRQTVAELLQQYRPLLYTEQMTQQDEEKGADFLLSLGRPGVLEEFKAFTNEKLSGFLRLDIEWDFIQEVIDKQQILASVGLRWLNPEGVGKVIMRSLPQEDSKPKSGLRNPFTKITLFGPTNDDGQDSDMSESKPTDNDQTSHISKQPVDPEATDKEADPESLLCPETPLLSLIPEPHGLMAIPAHQQLLRIAIHRTAPESYGIVQGTYASNLVSTHLEEERGLLPVHSSYRPKGFPFYAKHVPGIIGFSDEDPVGEVFGGTMSQDEGLTEQQLMRHDALCARGRAFTQIAESGQFSPGLQTVGRPQDGRNETGYYRESGLNRVVNAPSVEYTVSVPSPGQLHERDEPPTPSKQLRQMLEKYNGFLTKNNQEEKSSSSDSDDEAAMDISDIPLPEPEKDEEYCPKKKSSRKPPRKKATSTRKVGRPRKPAVRKNDNVTPKKVEGLQGHGGQADTGSGESSMQASFDAQKKTPTKDHTGDNTPSSGPPSSGRIELTIRPSQTPTPTEPSNPELEVTIPRQDHATPTRAPIPRSKHAVSARYATYASVSTHARFAQTAIRSAKRGVDATTTGTPNNIVDPNKLTLEFSKIKRCGKQYADRAEFAWKAERAEYAGAAFEADYALHILGQGTSE</sequence>
<feature type="compositionally biased region" description="Basic and acidic residues" evidence="1">
    <location>
        <begin position="894"/>
        <end position="905"/>
    </location>
</feature>
<organism evidence="2 3">
    <name type="scientific">Fusarium venenatum</name>
    <dbReference type="NCBI Taxonomy" id="56646"/>
    <lineage>
        <taxon>Eukaryota</taxon>
        <taxon>Fungi</taxon>
        <taxon>Dikarya</taxon>
        <taxon>Ascomycota</taxon>
        <taxon>Pezizomycotina</taxon>
        <taxon>Sordariomycetes</taxon>
        <taxon>Hypocreomycetidae</taxon>
        <taxon>Hypocreales</taxon>
        <taxon>Nectriaceae</taxon>
        <taxon>Fusarium</taxon>
    </lineage>
</organism>
<dbReference type="EMBL" id="LN649232">
    <property type="protein sequence ID" value="CEI41952.1"/>
    <property type="molecule type" value="Genomic_DNA"/>
</dbReference>
<feature type="compositionally biased region" description="Basic residues" evidence="1">
    <location>
        <begin position="832"/>
        <end position="858"/>
    </location>
</feature>
<reference evidence="3" key="1">
    <citation type="submission" date="2014-10" db="EMBL/GenBank/DDBJ databases">
        <authorList>
            <person name="King R."/>
        </authorList>
    </citation>
    <scope>NUCLEOTIDE SEQUENCE [LARGE SCALE GENOMIC DNA]</scope>
    <source>
        <strain evidence="3">A3/5</strain>
    </source>
</reference>
<keyword evidence="3" id="KW-1185">Reference proteome</keyword>
<feature type="compositionally biased region" description="Polar residues" evidence="1">
    <location>
        <begin position="924"/>
        <end position="935"/>
    </location>
</feature>
<evidence type="ECO:0000313" key="2">
    <source>
        <dbReference type="EMBL" id="CEI41952.1"/>
    </source>
</evidence>
<feature type="compositionally biased region" description="Basic and acidic residues" evidence="1">
    <location>
        <begin position="859"/>
        <end position="870"/>
    </location>
</feature>
<feature type="compositionally biased region" description="Basic and acidic residues" evidence="1">
    <location>
        <begin position="44"/>
        <end position="54"/>
    </location>
</feature>
<evidence type="ECO:0000256" key="1">
    <source>
        <dbReference type="SAM" id="MobiDB-lite"/>
    </source>
</evidence>